<dbReference type="OrthoDB" id="4772757at2759"/>
<protein>
    <submittedName>
        <fullName evidence="5">Ankyrin repeat protein</fullName>
    </submittedName>
</protein>
<evidence type="ECO:0000313" key="6">
    <source>
        <dbReference type="Proteomes" id="UP000006701"/>
    </source>
</evidence>
<gene>
    <name evidence="5" type="ORF">ACLA_061620</name>
</gene>
<keyword evidence="2 3" id="KW-0040">ANK repeat</keyword>
<organism evidence="5 6">
    <name type="scientific">Aspergillus clavatus (strain ATCC 1007 / CBS 513.65 / DSM 816 / NCTC 3887 / NRRL 1 / QM 1276 / 107)</name>
    <dbReference type="NCBI Taxonomy" id="344612"/>
    <lineage>
        <taxon>Eukaryota</taxon>
        <taxon>Fungi</taxon>
        <taxon>Dikarya</taxon>
        <taxon>Ascomycota</taxon>
        <taxon>Pezizomycotina</taxon>
        <taxon>Eurotiomycetes</taxon>
        <taxon>Eurotiomycetidae</taxon>
        <taxon>Eurotiales</taxon>
        <taxon>Aspergillaceae</taxon>
        <taxon>Aspergillus</taxon>
        <taxon>Aspergillus subgen. Fumigati</taxon>
    </lineage>
</organism>
<evidence type="ECO:0000313" key="5">
    <source>
        <dbReference type="EMBL" id="EAW12200.1"/>
    </source>
</evidence>
<dbReference type="eggNOG" id="KOG0504">
    <property type="taxonomic scope" value="Eukaryota"/>
</dbReference>
<dbReference type="InterPro" id="IPR036770">
    <property type="entry name" value="Ankyrin_rpt-contain_sf"/>
</dbReference>
<dbReference type="EMBL" id="DS027050">
    <property type="protein sequence ID" value="EAW12200.1"/>
    <property type="molecule type" value="Genomic_DNA"/>
</dbReference>
<evidence type="ECO:0000256" key="1">
    <source>
        <dbReference type="ARBA" id="ARBA00022737"/>
    </source>
</evidence>
<dbReference type="PROSITE" id="PS50088">
    <property type="entry name" value="ANK_REPEAT"/>
    <property type="match status" value="1"/>
</dbReference>
<dbReference type="SMART" id="SM00248">
    <property type="entry name" value="ANK"/>
    <property type="match status" value="5"/>
</dbReference>
<keyword evidence="6" id="KW-1185">Reference proteome</keyword>
<dbReference type="AlphaFoldDB" id="A1CCE3"/>
<proteinExistence type="predicted"/>
<sequence length="532" mass="59994">MLLFDLPLEIYQEILDYTVIQLGHKSIQLRLVNRAFNHEILLAHARNRIPKADSWTQNSRLHKDFLVSYFLHQRRDDKNSAGTDIISLMNHWVDRLARGSTEGSERDERRYQYMKLLVSHAKHDLSDIVFAAQSGPIHFDPLYEFLFAATYNGDLELVNQLSQDTRRIRQDVESGLFEDRLIDAAIKSLDPKTVEMLLRRGAKVHPEGTDDESWHSPVVVAVEHWSPNMLQLLLLPEFGLRTSGLAYQHAITKAMSLNQADVLAMLLDHYTAPLSESRYLMTEGLREACRLGLIDIICLLLDNGADVNEGLNFTENLYQPRPLAYAGWKGQVEVMRLLLERGASIEEHGNRRFHGSPGGEAMLAVAWGGHYGAMQVLVDAGLRLGMAMWIRVMFILSFQPEAAKLARTILDDGHLLLSLLPGLDDDGDYSEDLADLVALACRHGNFEFLKALFDHGAPLNDDAIYTRRRYPPPIVMAMCWRQDALVEALRTIGADEVDPLQSIIGNRFQQGDFPRDPPSPPPCHESFSAAVG</sequence>
<accession>A1CCE3</accession>
<dbReference type="OMA" id="AVAWGGH"/>
<evidence type="ECO:0000256" key="2">
    <source>
        <dbReference type="ARBA" id="ARBA00023043"/>
    </source>
</evidence>
<keyword evidence="1" id="KW-0677">Repeat</keyword>
<dbReference type="VEuPathDB" id="FungiDB:ACLA_061620"/>
<dbReference type="PANTHER" id="PTHR24198:SF165">
    <property type="entry name" value="ANKYRIN REPEAT-CONTAINING PROTEIN-RELATED"/>
    <property type="match status" value="1"/>
</dbReference>
<evidence type="ECO:0000256" key="4">
    <source>
        <dbReference type="SAM" id="MobiDB-lite"/>
    </source>
</evidence>
<dbReference type="HOGENOM" id="CLU_511864_0_0_1"/>
<dbReference type="Proteomes" id="UP000006701">
    <property type="component" value="Unassembled WGS sequence"/>
</dbReference>
<reference evidence="5 6" key="1">
    <citation type="journal article" date="2008" name="PLoS Genet.">
        <title>Genomic islands in the pathogenic filamentous fungus Aspergillus fumigatus.</title>
        <authorList>
            <person name="Fedorova N.D."/>
            <person name="Khaldi N."/>
            <person name="Joardar V.S."/>
            <person name="Maiti R."/>
            <person name="Amedeo P."/>
            <person name="Anderson M.J."/>
            <person name="Crabtree J."/>
            <person name="Silva J.C."/>
            <person name="Badger J.H."/>
            <person name="Albarraq A."/>
            <person name="Angiuoli S."/>
            <person name="Bussey H."/>
            <person name="Bowyer P."/>
            <person name="Cotty P.J."/>
            <person name="Dyer P.S."/>
            <person name="Egan A."/>
            <person name="Galens K."/>
            <person name="Fraser-Liggett C.M."/>
            <person name="Haas B.J."/>
            <person name="Inman J.M."/>
            <person name="Kent R."/>
            <person name="Lemieux S."/>
            <person name="Malavazi I."/>
            <person name="Orvis J."/>
            <person name="Roemer T."/>
            <person name="Ronning C.M."/>
            <person name="Sundaram J.P."/>
            <person name="Sutton G."/>
            <person name="Turner G."/>
            <person name="Venter J.C."/>
            <person name="White O.R."/>
            <person name="Whitty B.R."/>
            <person name="Youngman P."/>
            <person name="Wolfe K.H."/>
            <person name="Goldman G.H."/>
            <person name="Wortman J.R."/>
            <person name="Jiang B."/>
            <person name="Denning D.W."/>
            <person name="Nierman W.C."/>
        </authorList>
    </citation>
    <scope>NUCLEOTIDE SEQUENCE [LARGE SCALE GENOMIC DNA]</scope>
    <source>
        <strain evidence="6">ATCC 1007 / CBS 513.65 / DSM 816 / NCTC 3887 / NRRL 1</strain>
    </source>
</reference>
<evidence type="ECO:0000256" key="3">
    <source>
        <dbReference type="PROSITE-ProRule" id="PRU00023"/>
    </source>
</evidence>
<dbReference type="InterPro" id="IPR002110">
    <property type="entry name" value="Ankyrin_rpt"/>
</dbReference>
<dbReference type="GeneID" id="4705859"/>
<dbReference type="KEGG" id="act:ACLA_061620"/>
<feature type="repeat" description="ANK" evidence="3">
    <location>
        <begin position="318"/>
        <end position="350"/>
    </location>
</feature>
<dbReference type="SUPFAM" id="SSF48403">
    <property type="entry name" value="Ankyrin repeat"/>
    <property type="match status" value="1"/>
</dbReference>
<dbReference type="Gene3D" id="1.25.40.20">
    <property type="entry name" value="Ankyrin repeat-containing domain"/>
    <property type="match status" value="1"/>
</dbReference>
<name>A1CCE3_ASPCL</name>
<dbReference type="RefSeq" id="XP_001273626.1">
    <property type="nucleotide sequence ID" value="XM_001273625.1"/>
</dbReference>
<dbReference type="PANTHER" id="PTHR24198">
    <property type="entry name" value="ANKYRIN REPEAT AND PROTEIN KINASE DOMAIN-CONTAINING PROTEIN"/>
    <property type="match status" value="1"/>
</dbReference>
<feature type="region of interest" description="Disordered" evidence="4">
    <location>
        <begin position="508"/>
        <end position="532"/>
    </location>
</feature>